<gene>
    <name evidence="2" type="ORF">RB614_29545</name>
</gene>
<organism evidence="2 3">
    <name type="scientific">Phytohabitans maris</name>
    <dbReference type="NCBI Taxonomy" id="3071409"/>
    <lineage>
        <taxon>Bacteria</taxon>
        <taxon>Bacillati</taxon>
        <taxon>Actinomycetota</taxon>
        <taxon>Actinomycetes</taxon>
        <taxon>Micromonosporales</taxon>
        <taxon>Micromonosporaceae</taxon>
    </lineage>
</organism>
<evidence type="ECO:0000313" key="2">
    <source>
        <dbReference type="EMBL" id="MDQ7908685.1"/>
    </source>
</evidence>
<comment type="caution">
    <text evidence="2">The sequence shown here is derived from an EMBL/GenBank/DDBJ whole genome shotgun (WGS) entry which is preliminary data.</text>
</comment>
<dbReference type="RefSeq" id="WP_308715953.1">
    <property type="nucleotide sequence ID" value="NZ_JAVHUY010000033.1"/>
</dbReference>
<proteinExistence type="predicted"/>
<dbReference type="SUPFAM" id="SSF56112">
    <property type="entry name" value="Protein kinase-like (PK-like)"/>
    <property type="match status" value="1"/>
</dbReference>
<protein>
    <recommendedName>
        <fullName evidence="4">Aminoglycoside phosphotransferase domain-containing protein</fullName>
    </recommendedName>
</protein>
<evidence type="ECO:0000313" key="3">
    <source>
        <dbReference type="Proteomes" id="UP001230908"/>
    </source>
</evidence>
<evidence type="ECO:0008006" key="4">
    <source>
        <dbReference type="Google" id="ProtNLM"/>
    </source>
</evidence>
<name>A0ABU0ZNS1_9ACTN</name>
<feature type="region of interest" description="Disordered" evidence="1">
    <location>
        <begin position="38"/>
        <end position="59"/>
    </location>
</feature>
<sequence length="431" mass="46215">MSPVRTAPARLTAGDAALRAQYLDEVLRLLYPEPCTTSLPRGSSARASAPRGPAPENRSGKAPIVAEYIVVPDSRRPRLLVPTRSRRVAAAAVRRYAEPQSRIARLKRDAVVAVLRTPGAAGVLLRHRVRVCGPAGDTIDGYLRDALGADLAVSVHIGPARANRKPVLQLIAPDGETLGFAKLGTGPLTRRLVRAETTALTALSHVGLPDVTVPRVLNAGEWRGHQVLVQSALPVWLPRAPLPPDRLAAAMRAVAGCCGTSRSWLATSPYWNELRERLDEVADRPEGAALGAAARSLVERGGDVDLRYGAWHGDWAPWNMASLAGTLLIWDWERFTMGVPLGFDAVHYELQRRIQSTSDAEAAVEATLAAAPALLEPFGVTGAAARLTALLYLVDLAARYLADRQAEAGARLGVLGTWLLPVLVRRVEGLS</sequence>
<dbReference type="EMBL" id="JAVHUY010000033">
    <property type="protein sequence ID" value="MDQ7908685.1"/>
    <property type="molecule type" value="Genomic_DNA"/>
</dbReference>
<feature type="compositionally biased region" description="Low complexity" evidence="1">
    <location>
        <begin position="40"/>
        <end position="55"/>
    </location>
</feature>
<accession>A0ABU0ZNS1</accession>
<dbReference type="Proteomes" id="UP001230908">
    <property type="component" value="Unassembled WGS sequence"/>
</dbReference>
<dbReference type="InterPro" id="IPR011009">
    <property type="entry name" value="Kinase-like_dom_sf"/>
</dbReference>
<reference evidence="2 3" key="1">
    <citation type="submission" date="2023-08" db="EMBL/GenBank/DDBJ databases">
        <title>Phytohabitans sansha sp. nov., isolated from marine sediment.</title>
        <authorList>
            <person name="Zhao Y."/>
            <person name="Yi K."/>
        </authorList>
    </citation>
    <scope>NUCLEOTIDE SEQUENCE [LARGE SCALE GENOMIC DNA]</scope>
    <source>
        <strain evidence="2 3">ZYX-F-186</strain>
    </source>
</reference>
<keyword evidence="3" id="KW-1185">Reference proteome</keyword>
<evidence type="ECO:0000256" key="1">
    <source>
        <dbReference type="SAM" id="MobiDB-lite"/>
    </source>
</evidence>